<evidence type="ECO:0000313" key="1">
    <source>
        <dbReference type="EMBL" id="KKN64704.1"/>
    </source>
</evidence>
<reference evidence="1" key="1">
    <citation type="journal article" date="2015" name="Nature">
        <title>Complex archaea that bridge the gap between prokaryotes and eukaryotes.</title>
        <authorList>
            <person name="Spang A."/>
            <person name="Saw J.H."/>
            <person name="Jorgensen S.L."/>
            <person name="Zaremba-Niedzwiedzka K."/>
            <person name="Martijn J."/>
            <person name="Lind A.E."/>
            <person name="van Eijk R."/>
            <person name="Schleper C."/>
            <person name="Guy L."/>
            <person name="Ettema T.J."/>
        </authorList>
    </citation>
    <scope>NUCLEOTIDE SEQUENCE</scope>
</reference>
<protein>
    <submittedName>
        <fullName evidence="1">Uncharacterized protein</fullName>
    </submittedName>
</protein>
<gene>
    <name evidence="1" type="ORF">LCGC14_0489130</name>
</gene>
<dbReference type="EMBL" id="LAZR01000546">
    <property type="protein sequence ID" value="KKN64704.1"/>
    <property type="molecule type" value="Genomic_DNA"/>
</dbReference>
<sequence length="44" mass="4835">MLRTITIGSTVSVQGIFVRDMPDGRISVKVDNAIYTGKPIQRLS</sequence>
<name>A0A0F9SCF0_9ZZZZ</name>
<accession>A0A0F9SCF0</accession>
<proteinExistence type="predicted"/>
<comment type="caution">
    <text evidence="1">The sequence shown here is derived from an EMBL/GenBank/DDBJ whole genome shotgun (WGS) entry which is preliminary data.</text>
</comment>
<dbReference type="AlphaFoldDB" id="A0A0F9SCF0"/>
<organism evidence="1">
    <name type="scientific">marine sediment metagenome</name>
    <dbReference type="NCBI Taxonomy" id="412755"/>
    <lineage>
        <taxon>unclassified sequences</taxon>
        <taxon>metagenomes</taxon>
        <taxon>ecological metagenomes</taxon>
    </lineage>
</organism>